<name>A0A8H3CF60_9AGAM</name>
<keyword evidence="3" id="KW-0445">Lipid transport</keyword>
<keyword evidence="4" id="KW-0446">Lipid-binding</keyword>
<dbReference type="AlphaFoldDB" id="A0A8H3CF60"/>
<reference evidence="8" key="1">
    <citation type="submission" date="2021-01" db="EMBL/GenBank/DDBJ databases">
        <authorList>
            <person name="Kaushik A."/>
        </authorList>
    </citation>
    <scope>NUCLEOTIDE SEQUENCE</scope>
    <source>
        <strain evidence="8">AG6-10EEA</strain>
    </source>
</reference>
<dbReference type="PANTHER" id="PTHR47348:SF3">
    <property type="entry name" value="MEIOTICALLY UP-REGULATED GENE 190 PROTEIN"/>
    <property type="match status" value="1"/>
</dbReference>
<keyword evidence="5" id="KW-0472">Membrane</keyword>
<evidence type="ECO:0000256" key="4">
    <source>
        <dbReference type="ARBA" id="ARBA00023121"/>
    </source>
</evidence>
<keyword evidence="2" id="KW-0813">Transport</keyword>
<protein>
    <recommendedName>
        <fullName evidence="7">SMP-LTD domain-containing protein</fullName>
    </recommendedName>
</protein>
<evidence type="ECO:0000259" key="7">
    <source>
        <dbReference type="PROSITE" id="PS51847"/>
    </source>
</evidence>
<sequence length="416" mass="45771">MESKRLPKEPFSAANPVPKVAHLFRNVVDPQSATNSKARKLATGRKDEKRDQKRTEDAVNRMARGQTLQVQDPVTGEETTIKNADEEPESEQQTTNFLEHPLPEPNWPAHGRYEYRPGLVGTRHARVLDLELHAEASMDFEAHVWDSERKRGDMSIMSPQDTEHSQDEKAIHESVEWGNGLLKGLWPRIDPGLFVSVVDMLEDVMQASMPRIVHSIRVSDLGQGGVAPRITGIRALPLRRTDEGDIQDDHVNLELSFAYHANPSGASASSKAQNAHIVVDFFVGARGFFGVQIPVWVEISGAIGTARARFELLPDPPFVKTAVVTLLGLPRISISVVPLHQHFTNIMNLPLVSTFISNSVNTAVAEYVAPKSLKLDIQRLISGDNIKRDTDAIGILVVTIHRATMLKAGDLGGGSG</sequence>
<feature type="region of interest" description="Disordered" evidence="6">
    <location>
        <begin position="25"/>
        <end position="105"/>
    </location>
</feature>
<evidence type="ECO:0000313" key="8">
    <source>
        <dbReference type="EMBL" id="CAE6480726.1"/>
    </source>
</evidence>
<feature type="compositionally biased region" description="Basic and acidic residues" evidence="6">
    <location>
        <begin position="44"/>
        <end position="59"/>
    </location>
</feature>
<dbReference type="Proteomes" id="UP000663853">
    <property type="component" value="Unassembled WGS sequence"/>
</dbReference>
<evidence type="ECO:0000256" key="2">
    <source>
        <dbReference type="ARBA" id="ARBA00022448"/>
    </source>
</evidence>
<evidence type="ECO:0000256" key="3">
    <source>
        <dbReference type="ARBA" id="ARBA00023055"/>
    </source>
</evidence>
<feature type="domain" description="SMP-LTD" evidence="7">
    <location>
        <begin position="171"/>
        <end position="378"/>
    </location>
</feature>
<dbReference type="GO" id="GO:0016020">
    <property type="term" value="C:membrane"/>
    <property type="evidence" value="ECO:0007669"/>
    <property type="project" value="UniProtKB-SubCell"/>
</dbReference>
<comment type="caution">
    <text evidence="8">The sequence shown here is derived from an EMBL/GenBank/DDBJ whole genome shotgun (WGS) entry which is preliminary data.</text>
</comment>
<evidence type="ECO:0000313" key="9">
    <source>
        <dbReference type="Proteomes" id="UP000663853"/>
    </source>
</evidence>
<dbReference type="InterPro" id="IPR031468">
    <property type="entry name" value="SMP_LBD"/>
</dbReference>
<gene>
    <name evidence="8" type="ORF">RDB_LOCUS88158</name>
</gene>
<dbReference type="Pfam" id="PF25669">
    <property type="entry name" value="SMP_MUG190-like"/>
    <property type="match status" value="1"/>
</dbReference>
<dbReference type="GO" id="GO:0008289">
    <property type="term" value="F:lipid binding"/>
    <property type="evidence" value="ECO:0007669"/>
    <property type="project" value="UniProtKB-KW"/>
</dbReference>
<evidence type="ECO:0000256" key="6">
    <source>
        <dbReference type="SAM" id="MobiDB-lite"/>
    </source>
</evidence>
<evidence type="ECO:0000256" key="5">
    <source>
        <dbReference type="ARBA" id="ARBA00023136"/>
    </source>
</evidence>
<organism evidence="8 9">
    <name type="scientific">Rhizoctonia solani</name>
    <dbReference type="NCBI Taxonomy" id="456999"/>
    <lineage>
        <taxon>Eukaryota</taxon>
        <taxon>Fungi</taxon>
        <taxon>Dikarya</taxon>
        <taxon>Basidiomycota</taxon>
        <taxon>Agaricomycotina</taxon>
        <taxon>Agaricomycetes</taxon>
        <taxon>Cantharellales</taxon>
        <taxon>Ceratobasidiaceae</taxon>
        <taxon>Rhizoctonia</taxon>
    </lineage>
</organism>
<feature type="compositionally biased region" description="Polar residues" evidence="6">
    <location>
        <begin position="66"/>
        <end position="78"/>
    </location>
</feature>
<accession>A0A8H3CF60</accession>
<dbReference type="EMBL" id="CAJMXA010002436">
    <property type="protein sequence ID" value="CAE6480726.1"/>
    <property type="molecule type" value="Genomic_DNA"/>
</dbReference>
<dbReference type="PANTHER" id="PTHR47348">
    <property type="entry name" value="MEIOTICALLY UP-REGULATED GENE 190 PROTEIN"/>
    <property type="match status" value="1"/>
</dbReference>
<dbReference type="GO" id="GO:0006869">
    <property type="term" value="P:lipid transport"/>
    <property type="evidence" value="ECO:0007669"/>
    <property type="project" value="UniProtKB-KW"/>
</dbReference>
<dbReference type="CDD" id="cd21676">
    <property type="entry name" value="SMP_Mug190"/>
    <property type="match status" value="1"/>
</dbReference>
<comment type="subcellular location">
    <subcellularLocation>
        <location evidence="1">Membrane</location>
    </subcellularLocation>
</comment>
<dbReference type="PROSITE" id="PS51847">
    <property type="entry name" value="SMP"/>
    <property type="match status" value="1"/>
</dbReference>
<evidence type="ECO:0000256" key="1">
    <source>
        <dbReference type="ARBA" id="ARBA00004370"/>
    </source>
</evidence>
<proteinExistence type="predicted"/>